<feature type="transmembrane region" description="Helical" evidence="1">
    <location>
        <begin position="51"/>
        <end position="73"/>
    </location>
</feature>
<evidence type="ECO:0000313" key="3">
    <source>
        <dbReference type="Proteomes" id="UP000094056"/>
    </source>
</evidence>
<feature type="transmembrane region" description="Helical" evidence="1">
    <location>
        <begin position="21"/>
        <end position="39"/>
    </location>
</feature>
<proteinExistence type="predicted"/>
<evidence type="ECO:0000313" key="2">
    <source>
        <dbReference type="EMBL" id="ODS30256.1"/>
    </source>
</evidence>
<sequence>MSDVRDYDLRILDNYLQSTNVYWSALLTINGIILTFFSIDAISKPNSPSCQIYALIILCIISIWLIIINFRVVKSVYFDLDKQTIDDMPDIPEEERMNIKSEEEAGELIDKHTADWRKTQIEDAREKHKYLQIRERFFEVLMFVETLIVLWILLIS</sequence>
<protein>
    <submittedName>
        <fullName evidence="2">Uncharacterized protein</fullName>
    </submittedName>
</protein>
<reference evidence="2 3" key="1">
    <citation type="submission" date="2016-07" db="EMBL/GenBank/DDBJ databases">
        <title>Draft genome of Scalindua rubra, obtained from a brine-seawater interface in the Red Sea, sheds light on salt adaptation in anammox bacteria.</title>
        <authorList>
            <person name="Speth D.R."/>
            <person name="Lagkouvardos I."/>
            <person name="Wang Y."/>
            <person name="Qian P.-Y."/>
            <person name="Dutilh B.E."/>
            <person name="Jetten M.S."/>
        </authorList>
    </citation>
    <scope>NUCLEOTIDE SEQUENCE [LARGE SCALE GENOMIC DNA]</scope>
    <source>
        <strain evidence="2">BSI-1</strain>
    </source>
</reference>
<name>A0A1E3X3N1_9BACT</name>
<keyword evidence="1" id="KW-0812">Transmembrane</keyword>
<dbReference type="Proteomes" id="UP000094056">
    <property type="component" value="Unassembled WGS sequence"/>
</dbReference>
<accession>A0A1E3X3N1</accession>
<keyword evidence="1" id="KW-1133">Transmembrane helix</keyword>
<comment type="caution">
    <text evidence="2">The sequence shown here is derived from an EMBL/GenBank/DDBJ whole genome shotgun (WGS) entry which is preliminary data.</text>
</comment>
<feature type="transmembrane region" description="Helical" evidence="1">
    <location>
        <begin position="137"/>
        <end position="155"/>
    </location>
</feature>
<evidence type="ECO:0000256" key="1">
    <source>
        <dbReference type="SAM" id="Phobius"/>
    </source>
</evidence>
<dbReference type="AlphaFoldDB" id="A0A1E3X3N1"/>
<organism evidence="2 3">
    <name type="scientific">Candidatus Scalindua rubra</name>
    <dbReference type="NCBI Taxonomy" id="1872076"/>
    <lineage>
        <taxon>Bacteria</taxon>
        <taxon>Pseudomonadati</taxon>
        <taxon>Planctomycetota</taxon>
        <taxon>Candidatus Brocadiia</taxon>
        <taxon>Candidatus Brocadiales</taxon>
        <taxon>Candidatus Scalinduaceae</taxon>
        <taxon>Candidatus Scalindua</taxon>
    </lineage>
</organism>
<dbReference type="EMBL" id="MAYW01000254">
    <property type="protein sequence ID" value="ODS30256.1"/>
    <property type="molecule type" value="Genomic_DNA"/>
</dbReference>
<keyword evidence="1" id="KW-0472">Membrane</keyword>
<gene>
    <name evidence="2" type="ORF">SCARUB_04631</name>
</gene>